<dbReference type="AlphaFoldDB" id="A0A8R7U2C8"/>
<dbReference type="EnsemblPlants" id="TuG1812G0300005307.01.T01">
    <property type="protein sequence ID" value="TuG1812G0300005307.01.T01"/>
    <property type="gene ID" value="TuG1812G0300005307.01"/>
</dbReference>
<protein>
    <submittedName>
        <fullName evidence="1">Uncharacterized protein</fullName>
    </submittedName>
</protein>
<sequence>MRLFHPTAAESSVRVVSLTEKRSSTAARTTRERRSWLRTRRAYRSLPQALLGRKAFLMTKKAVRLILSCSLVAVLVACYINALDEITLFVTPAQLREDAYAIQSNEHGIAARDRGAFDWELIPAPELFTEGGDPAFFTARGSVFL</sequence>
<evidence type="ECO:0000313" key="2">
    <source>
        <dbReference type="Proteomes" id="UP000015106"/>
    </source>
</evidence>
<dbReference type="Gramene" id="TuG1812G0300005307.01.T01">
    <property type="protein sequence ID" value="TuG1812G0300005307.01.T01"/>
    <property type="gene ID" value="TuG1812G0300005307.01"/>
</dbReference>
<organism evidence="1 2">
    <name type="scientific">Triticum urartu</name>
    <name type="common">Red wild einkorn</name>
    <name type="synonym">Crithodium urartu</name>
    <dbReference type="NCBI Taxonomy" id="4572"/>
    <lineage>
        <taxon>Eukaryota</taxon>
        <taxon>Viridiplantae</taxon>
        <taxon>Streptophyta</taxon>
        <taxon>Embryophyta</taxon>
        <taxon>Tracheophyta</taxon>
        <taxon>Spermatophyta</taxon>
        <taxon>Magnoliopsida</taxon>
        <taxon>Liliopsida</taxon>
        <taxon>Poales</taxon>
        <taxon>Poaceae</taxon>
        <taxon>BOP clade</taxon>
        <taxon>Pooideae</taxon>
        <taxon>Triticodae</taxon>
        <taxon>Triticeae</taxon>
        <taxon>Triticinae</taxon>
        <taxon>Triticum</taxon>
    </lineage>
</organism>
<name>A0A8R7U2C8_TRIUA</name>
<dbReference type="Proteomes" id="UP000015106">
    <property type="component" value="Chromosome 3"/>
</dbReference>
<reference evidence="1" key="3">
    <citation type="submission" date="2022-06" db="UniProtKB">
        <authorList>
            <consortium name="EnsemblPlants"/>
        </authorList>
    </citation>
    <scope>IDENTIFICATION</scope>
</reference>
<reference evidence="2" key="1">
    <citation type="journal article" date="2013" name="Nature">
        <title>Draft genome of the wheat A-genome progenitor Triticum urartu.</title>
        <authorList>
            <person name="Ling H.Q."/>
            <person name="Zhao S."/>
            <person name="Liu D."/>
            <person name="Wang J."/>
            <person name="Sun H."/>
            <person name="Zhang C."/>
            <person name="Fan H."/>
            <person name="Li D."/>
            <person name="Dong L."/>
            <person name="Tao Y."/>
            <person name="Gao C."/>
            <person name="Wu H."/>
            <person name="Li Y."/>
            <person name="Cui Y."/>
            <person name="Guo X."/>
            <person name="Zheng S."/>
            <person name="Wang B."/>
            <person name="Yu K."/>
            <person name="Liang Q."/>
            <person name="Yang W."/>
            <person name="Lou X."/>
            <person name="Chen J."/>
            <person name="Feng M."/>
            <person name="Jian J."/>
            <person name="Zhang X."/>
            <person name="Luo G."/>
            <person name="Jiang Y."/>
            <person name="Liu J."/>
            <person name="Wang Z."/>
            <person name="Sha Y."/>
            <person name="Zhang B."/>
            <person name="Wu H."/>
            <person name="Tang D."/>
            <person name="Shen Q."/>
            <person name="Xue P."/>
            <person name="Zou S."/>
            <person name="Wang X."/>
            <person name="Liu X."/>
            <person name="Wang F."/>
            <person name="Yang Y."/>
            <person name="An X."/>
            <person name="Dong Z."/>
            <person name="Zhang K."/>
            <person name="Zhang X."/>
            <person name="Luo M.C."/>
            <person name="Dvorak J."/>
            <person name="Tong Y."/>
            <person name="Wang J."/>
            <person name="Yang H."/>
            <person name="Li Z."/>
            <person name="Wang D."/>
            <person name="Zhang A."/>
            <person name="Wang J."/>
        </authorList>
    </citation>
    <scope>NUCLEOTIDE SEQUENCE</scope>
    <source>
        <strain evidence="2">cv. G1812</strain>
    </source>
</reference>
<proteinExistence type="predicted"/>
<accession>A0A8R7U2C8</accession>
<reference evidence="1" key="2">
    <citation type="submission" date="2018-03" db="EMBL/GenBank/DDBJ databases">
        <title>The Triticum urartu genome reveals the dynamic nature of wheat genome evolution.</title>
        <authorList>
            <person name="Ling H."/>
            <person name="Ma B."/>
            <person name="Shi X."/>
            <person name="Liu H."/>
            <person name="Dong L."/>
            <person name="Sun H."/>
            <person name="Cao Y."/>
            <person name="Gao Q."/>
            <person name="Zheng S."/>
            <person name="Li Y."/>
            <person name="Yu Y."/>
            <person name="Du H."/>
            <person name="Qi M."/>
            <person name="Li Y."/>
            <person name="Yu H."/>
            <person name="Cui Y."/>
            <person name="Wang N."/>
            <person name="Chen C."/>
            <person name="Wu H."/>
            <person name="Zhao Y."/>
            <person name="Zhang J."/>
            <person name="Li Y."/>
            <person name="Zhou W."/>
            <person name="Zhang B."/>
            <person name="Hu W."/>
            <person name="Eijk M."/>
            <person name="Tang J."/>
            <person name="Witsenboer H."/>
            <person name="Zhao S."/>
            <person name="Li Z."/>
            <person name="Zhang A."/>
            <person name="Wang D."/>
            <person name="Liang C."/>
        </authorList>
    </citation>
    <scope>NUCLEOTIDE SEQUENCE [LARGE SCALE GENOMIC DNA]</scope>
    <source>
        <strain evidence="1">cv. G1812</strain>
    </source>
</reference>
<keyword evidence="2" id="KW-1185">Reference proteome</keyword>
<evidence type="ECO:0000313" key="1">
    <source>
        <dbReference type="EnsemblPlants" id="TuG1812G0300005307.01.T01"/>
    </source>
</evidence>